<dbReference type="AlphaFoldDB" id="A0A9W6T1Z8"/>
<organism evidence="2 3">
    <name type="scientific">Candida boidinii</name>
    <name type="common">Yeast</name>
    <dbReference type="NCBI Taxonomy" id="5477"/>
    <lineage>
        <taxon>Eukaryota</taxon>
        <taxon>Fungi</taxon>
        <taxon>Dikarya</taxon>
        <taxon>Ascomycota</taxon>
        <taxon>Saccharomycotina</taxon>
        <taxon>Pichiomycetes</taxon>
        <taxon>Pichiales</taxon>
        <taxon>Pichiaceae</taxon>
        <taxon>Ogataea</taxon>
        <taxon>Ogataea/Candida clade</taxon>
    </lineage>
</organism>
<dbReference type="FunFam" id="3.30.780.10:FF:000008">
    <property type="entry name" value="eukaryotic translation initiation factor 2D"/>
    <property type="match status" value="1"/>
</dbReference>
<dbReference type="Pfam" id="PF01253">
    <property type="entry name" value="SUI1"/>
    <property type="match status" value="1"/>
</dbReference>
<dbReference type="InterPro" id="IPR036885">
    <property type="entry name" value="SWIB_MDM2_dom_sf"/>
</dbReference>
<dbReference type="PANTHER" id="PTHR12217">
    <property type="entry name" value="EUKARYOTIC TRANSLATION INITIATION FACTOR 2D"/>
    <property type="match status" value="1"/>
</dbReference>
<gene>
    <name evidence="2" type="ORF">Cboi02_000433900</name>
</gene>
<protein>
    <submittedName>
        <fullName evidence="2">Unnamed protein product</fullName>
    </submittedName>
</protein>
<dbReference type="SUPFAM" id="SSF55159">
    <property type="entry name" value="eIF1-like"/>
    <property type="match status" value="1"/>
</dbReference>
<proteinExistence type="predicted"/>
<accession>A0A9W6T1Z8</accession>
<comment type="caution">
    <text evidence="2">The sequence shown here is derived from an EMBL/GenBank/DDBJ whole genome shotgun (WGS) entry which is preliminary data.</text>
</comment>
<evidence type="ECO:0000313" key="3">
    <source>
        <dbReference type="Proteomes" id="UP001165120"/>
    </source>
</evidence>
<reference evidence="2" key="1">
    <citation type="submission" date="2023-04" db="EMBL/GenBank/DDBJ databases">
        <title>Candida boidinii NBRC 10035.</title>
        <authorList>
            <person name="Ichikawa N."/>
            <person name="Sato H."/>
            <person name="Tonouchi N."/>
        </authorList>
    </citation>
    <scope>NUCLEOTIDE SEQUENCE</scope>
    <source>
        <strain evidence="2">NBRC 10035</strain>
    </source>
</reference>
<dbReference type="CDD" id="cd11608">
    <property type="entry name" value="eIF2D_C"/>
    <property type="match status" value="1"/>
</dbReference>
<sequence length="298" mass="33379">MSNHVLKNLPPVDSNIVNMKKTTWKKSSKYLKAMEKIGLLTVKGKGDNLTITTIAKSDHERVKKFEPYPIKKQPAIQQPTTSKPKSSLPGAGKLDVVQLYRPSSLHVGVMEALSLSYGYYTATEIKQMLVRYITQKSLAKKGDPKMITLDETLRKITNQRQSISVTLDRVKLSESFLKSFPVFHKISDPSQPSQTKSAPVRGPVPTVHIIEELKIGRKTVTRVFGFEDFLIKPKEFSAELRVKCSGSTTVGPNVQQPKLTEVVVQGSHHKIVTEILVARGLKTSWISFENKVKSKKKK</sequence>
<dbReference type="PANTHER" id="PTHR12217:SF4">
    <property type="entry name" value="EUKARYOTIC TRANSLATION INITIATION FACTOR 2D"/>
    <property type="match status" value="1"/>
</dbReference>
<dbReference type="Proteomes" id="UP001165120">
    <property type="component" value="Unassembled WGS sequence"/>
</dbReference>
<evidence type="ECO:0000259" key="1">
    <source>
        <dbReference type="PROSITE" id="PS50296"/>
    </source>
</evidence>
<dbReference type="InterPro" id="IPR039757">
    <property type="entry name" value="EIF2D"/>
</dbReference>
<dbReference type="GO" id="GO:0003743">
    <property type="term" value="F:translation initiation factor activity"/>
    <property type="evidence" value="ECO:0007669"/>
    <property type="project" value="InterPro"/>
</dbReference>
<dbReference type="InterPro" id="IPR036877">
    <property type="entry name" value="SUI1_dom_sf"/>
</dbReference>
<keyword evidence="3" id="KW-1185">Reference proteome</keyword>
<dbReference type="Gene3D" id="3.30.780.10">
    <property type="entry name" value="SUI1-like domain"/>
    <property type="match status" value="1"/>
</dbReference>
<dbReference type="InterPro" id="IPR057429">
    <property type="entry name" value="WH_eIF2D"/>
</dbReference>
<dbReference type="SUPFAM" id="SSF47592">
    <property type="entry name" value="SWIB/MDM2 domain"/>
    <property type="match status" value="1"/>
</dbReference>
<dbReference type="InterPro" id="IPR001950">
    <property type="entry name" value="SUI1"/>
</dbReference>
<dbReference type="InterPro" id="IPR039759">
    <property type="entry name" value="eIF2D_SUI1"/>
</dbReference>
<evidence type="ECO:0000313" key="2">
    <source>
        <dbReference type="EMBL" id="GME74225.1"/>
    </source>
</evidence>
<dbReference type="EMBL" id="BSXN01001721">
    <property type="protein sequence ID" value="GME74225.1"/>
    <property type="molecule type" value="Genomic_DNA"/>
</dbReference>
<feature type="domain" description="SUI1" evidence="1">
    <location>
        <begin position="207"/>
        <end position="280"/>
    </location>
</feature>
<dbReference type="Pfam" id="PF25304">
    <property type="entry name" value="WHD_eIF2D"/>
    <property type="match status" value="1"/>
</dbReference>
<name>A0A9W6T1Z8_CANBO</name>
<dbReference type="GO" id="GO:0001731">
    <property type="term" value="P:formation of translation preinitiation complex"/>
    <property type="evidence" value="ECO:0007669"/>
    <property type="project" value="InterPro"/>
</dbReference>
<dbReference type="PROSITE" id="PS50296">
    <property type="entry name" value="SUI1"/>
    <property type="match status" value="1"/>
</dbReference>